<sequence>MEMKEKKDMKEDEAMEWEESYRTQNLVWPYEMFSWSYLAKQRVGGGGISREAAVCC</sequence>
<evidence type="ECO:0000313" key="1">
    <source>
        <dbReference type="EMBL" id="KAF2619684.1"/>
    </source>
</evidence>
<organism evidence="1 2">
    <name type="scientific">Brassica cretica</name>
    <name type="common">Mustard</name>
    <dbReference type="NCBI Taxonomy" id="69181"/>
    <lineage>
        <taxon>Eukaryota</taxon>
        <taxon>Viridiplantae</taxon>
        <taxon>Streptophyta</taxon>
        <taxon>Embryophyta</taxon>
        <taxon>Tracheophyta</taxon>
        <taxon>Spermatophyta</taxon>
        <taxon>Magnoliopsida</taxon>
        <taxon>eudicotyledons</taxon>
        <taxon>Gunneridae</taxon>
        <taxon>Pentapetalae</taxon>
        <taxon>rosids</taxon>
        <taxon>malvids</taxon>
        <taxon>Brassicales</taxon>
        <taxon>Brassicaceae</taxon>
        <taxon>Brassiceae</taxon>
        <taxon>Brassica</taxon>
    </lineage>
</organism>
<name>A0A8S9MHB9_BRACR</name>
<gene>
    <name evidence="1" type="ORF">F2Q68_00039019</name>
</gene>
<reference evidence="1" key="1">
    <citation type="submission" date="2019-12" db="EMBL/GenBank/DDBJ databases">
        <title>Genome sequencing and annotation of Brassica cretica.</title>
        <authorList>
            <person name="Studholme D.J."/>
            <person name="Sarris P.F."/>
        </authorList>
    </citation>
    <scope>NUCLEOTIDE SEQUENCE</scope>
    <source>
        <strain evidence="1">PFS-001/15</strain>
        <tissue evidence="1">Leaf</tissue>
    </source>
</reference>
<proteinExistence type="predicted"/>
<dbReference type="EMBL" id="QGKW02000007">
    <property type="protein sequence ID" value="KAF2619684.1"/>
    <property type="molecule type" value="Genomic_DNA"/>
</dbReference>
<accession>A0A8S9MHB9</accession>
<comment type="caution">
    <text evidence="1">The sequence shown here is derived from an EMBL/GenBank/DDBJ whole genome shotgun (WGS) entry which is preliminary data.</text>
</comment>
<protein>
    <submittedName>
        <fullName evidence="1">Uncharacterized protein</fullName>
    </submittedName>
</protein>
<dbReference type="AlphaFoldDB" id="A0A8S9MHB9"/>
<evidence type="ECO:0000313" key="2">
    <source>
        <dbReference type="Proteomes" id="UP000712281"/>
    </source>
</evidence>
<dbReference type="Proteomes" id="UP000712281">
    <property type="component" value="Unassembled WGS sequence"/>
</dbReference>